<evidence type="ECO:0000256" key="3">
    <source>
        <dbReference type="ARBA" id="ARBA00022691"/>
    </source>
</evidence>
<evidence type="ECO:0000256" key="1">
    <source>
        <dbReference type="ARBA" id="ARBA00022654"/>
    </source>
</evidence>
<dbReference type="Gene3D" id="3.40.630.30">
    <property type="match status" value="1"/>
</dbReference>
<comment type="catalytic activity">
    <reaction evidence="6">
        <text>a fatty acyl-[ACP] + S-adenosyl-L-methionine = an N-acyl-L-homoserine lactone + S-methyl-5'-thioadenosine + holo-[ACP] + H(+)</text>
        <dbReference type="Rhea" id="RHEA:10096"/>
        <dbReference type="Rhea" id="RHEA-COMP:9685"/>
        <dbReference type="Rhea" id="RHEA-COMP:14125"/>
        <dbReference type="ChEBI" id="CHEBI:15378"/>
        <dbReference type="ChEBI" id="CHEBI:17509"/>
        <dbReference type="ChEBI" id="CHEBI:55474"/>
        <dbReference type="ChEBI" id="CHEBI:59789"/>
        <dbReference type="ChEBI" id="CHEBI:64479"/>
        <dbReference type="ChEBI" id="CHEBI:138651"/>
        <dbReference type="EC" id="2.3.1.184"/>
    </reaction>
</comment>
<evidence type="ECO:0000256" key="4">
    <source>
        <dbReference type="ARBA" id="ARBA00022929"/>
    </source>
</evidence>
<keyword evidence="4 5" id="KW-0071">Autoinducer synthesis</keyword>
<keyword evidence="2 6" id="KW-0808">Transferase</keyword>
<dbReference type="Pfam" id="PF00765">
    <property type="entry name" value="Autoind_synth"/>
    <property type="match status" value="1"/>
</dbReference>
<evidence type="ECO:0000256" key="6">
    <source>
        <dbReference type="RuleBase" id="RU361135"/>
    </source>
</evidence>
<accession>A0ABQ4PUF6</accession>
<evidence type="ECO:0000256" key="2">
    <source>
        <dbReference type="ARBA" id="ARBA00022679"/>
    </source>
</evidence>
<protein>
    <recommendedName>
        <fullName evidence="6">Acyl-homoserine-lactone synthase</fullName>
        <ecNumber evidence="6">2.3.1.184</ecNumber>
    </recommendedName>
    <alternativeName>
        <fullName evidence="6">Autoinducer synthesis protein</fullName>
    </alternativeName>
</protein>
<evidence type="ECO:0000313" key="7">
    <source>
        <dbReference type="EMBL" id="GIU66348.1"/>
    </source>
</evidence>
<comment type="caution">
    <text evidence="7">The sequence shown here is derived from an EMBL/GenBank/DDBJ whole genome shotgun (WGS) entry which is preliminary data.</text>
</comment>
<dbReference type="PRINTS" id="PR01549">
    <property type="entry name" value="AUTOINDCRSYN"/>
</dbReference>
<keyword evidence="8" id="KW-1185">Reference proteome</keyword>
<dbReference type="PANTHER" id="PTHR39322">
    <property type="entry name" value="ACYL-HOMOSERINE-LACTONE SYNTHASE"/>
    <property type="match status" value="1"/>
</dbReference>
<evidence type="ECO:0000256" key="5">
    <source>
        <dbReference type="PROSITE-ProRule" id="PRU00533"/>
    </source>
</evidence>
<comment type="similarity">
    <text evidence="5 6">Belongs to the autoinducer synthase family.</text>
</comment>
<sequence length="211" mass="23469">MRTFYIDNANRQYHQNLLQDMFRQRKELFVDRMGWTNLSVVDGGERDEADDDPNVTYIVTVGHTNQLIGSCRLTPTIGKCLLAGPLSAYLETQLERRAATWELTRLAPASDPSDTRHGISFAHLAVGGLEWGFENGVDKVYGIAEPQLVAIAGGLGWRIKIEGPPVEYEPGKSAFAFSFPVDEATLHTTKAAFNLHHRVLSDPFLKREVAA</sequence>
<gene>
    <name evidence="7" type="ORF">PsB1_0502</name>
</gene>
<dbReference type="PROSITE" id="PS51187">
    <property type="entry name" value="AUTOINDUCER_SYNTH_2"/>
    <property type="match status" value="1"/>
</dbReference>
<dbReference type="InterPro" id="IPR001690">
    <property type="entry name" value="Autoind_synthase"/>
</dbReference>
<name>A0ABQ4PUF6_9PROT</name>
<proteinExistence type="inferred from homology"/>
<keyword evidence="3 6" id="KW-0949">S-adenosyl-L-methionine</keyword>
<reference evidence="7" key="1">
    <citation type="submission" date="2021-05" db="EMBL/GenBank/DDBJ databases">
        <authorList>
            <person name="Tanabe Y."/>
        </authorList>
    </citation>
    <scope>NUCLEOTIDE SEQUENCE</scope>
    <source>
        <strain evidence="7">BOTRYCO-1</strain>
    </source>
</reference>
<dbReference type="SUPFAM" id="SSF55729">
    <property type="entry name" value="Acyl-CoA N-acyltransferases (Nat)"/>
    <property type="match status" value="1"/>
</dbReference>
<dbReference type="RefSeq" id="WP_284358853.1">
    <property type="nucleotide sequence ID" value="NZ_BPFZ01000002.1"/>
</dbReference>
<dbReference type="EMBL" id="BPFZ01000002">
    <property type="protein sequence ID" value="GIU66348.1"/>
    <property type="molecule type" value="Genomic_DNA"/>
</dbReference>
<reference evidence="7" key="2">
    <citation type="journal article" date="2023" name="ISME Commun">
        <title>Characterization of a bloom-associated alphaproteobacterial lineage, 'Candidatus Phycosocius': insights into freshwater algal-bacterial interactions.</title>
        <authorList>
            <person name="Tanabe Y."/>
            <person name="Yamaguchi H."/>
            <person name="Yoshida M."/>
            <person name="Kai A."/>
            <person name="Okazaki Y."/>
        </authorList>
    </citation>
    <scope>NUCLEOTIDE SEQUENCE</scope>
    <source>
        <strain evidence="7">BOTRYCO-1</strain>
    </source>
</reference>
<evidence type="ECO:0000313" key="8">
    <source>
        <dbReference type="Proteomes" id="UP001161064"/>
    </source>
</evidence>
<dbReference type="InterPro" id="IPR016181">
    <property type="entry name" value="Acyl_CoA_acyltransferase"/>
</dbReference>
<keyword evidence="1 5" id="KW-0673">Quorum sensing</keyword>
<organism evidence="7 8">
    <name type="scientific">Candidatus Phycosocius spiralis</name>
    <dbReference type="NCBI Taxonomy" id="2815099"/>
    <lineage>
        <taxon>Bacteria</taxon>
        <taxon>Pseudomonadati</taxon>
        <taxon>Pseudomonadota</taxon>
        <taxon>Alphaproteobacteria</taxon>
        <taxon>Caulobacterales</taxon>
        <taxon>Caulobacterales incertae sedis</taxon>
        <taxon>Candidatus Phycosocius</taxon>
    </lineage>
</organism>
<dbReference type="EC" id="2.3.1.184" evidence="6"/>
<dbReference type="PANTHER" id="PTHR39322:SF1">
    <property type="entry name" value="ISOVALERYL-HOMOSERINE LACTONE SYNTHASE"/>
    <property type="match status" value="1"/>
</dbReference>
<dbReference type="Proteomes" id="UP001161064">
    <property type="component" value="Unassembled WGS sequence"/>
</dbReference>